<dbReference type="PANTHER" id="PTHR11441:SF0">
    <property type="entry name" value="THYMIDINE KINASE, CYTOSOLIC"/>
    <property type="match status" value="1"/>
</dbReference>
<evidence type="ECO:0000313" key="14">
    <source>
        <dbReference type="EMBL" id="QFG74983.1"/>
    </source>
</evidence>
<name>A0A5J6VLW5_9VIRU</name>
<keyword evidence="8 11" id="KW-0418">Kinase</keyword>
<dbReference type="InterPro" id="IPR027417">
    <property type="entry name" value="P-loop_NTPase"/>
</dbReference>
<keyword evidence="7" id="KW-0863">Zinc-finger</keyword>
<dbReference type="Gene3D" id="3.30.60.20">
    <property type="match status" value="1"/>
</dbReference>
<keyword evidence="4 11" id="KW-0808">Transferase</keyword>
<evidence type="ECO:0000256" key="11">
    <source>
        <dbReference type="RuleBase" id="RU000544"/>
    </source>
</evidence>
<keyword evidence="6 11" id="KW-0547">Nucleotide-binding</keyword>
<dbReference type="EMBL" id="MN448295">
    <property type="protein sequence ID" value="QFG74983.1"/>
    <property type="molecule type" value="Genomic_DNA"/>
</dbReference>
<dbReference type="InterPro" id="IPR001267">
    <property type="entry name" value="Thymidine_kinase"/>
</dbReference>
<organism evidence="14">
    <name type="scientific">Megaviridae environmental sample</name>
    <dbReference type="NCBI Taxonomy" id="1737588"/>
    <lineage>
        <taxon>Viruses</taxon>
        <taxon>Varidnaviria</taxon>
        <taxon>Bamfordvirae</taxon>
        <taxon>Nucleocytoviricota</taxon>
        <taxon>Megaviricetes</taxon>
        <taxon>Imitervirales</taxon>
        <taxon>Mimiviridae</taxon>
        <taxon>environmental samples</taxon>
    </lineage>
</organism>
<evidence type="ECO:0000256" key="7">
    <source>
        <dbReference type="ARBA" id="ARBA00022771"/>
    </source>
</evidence>
<dbReference type="GO" id="GO:0046104">
    <property type="term" value="P:thymidine metabolic process"/>
    <property type="evidence" value="ECO:0007669"/>
    <property type="project" value="TreeGrafter"/>
</dbReference>
<dbReference type="PROSITE" id="PS50865">
    <property type="entry name" value="ZF_MYND_2"/>
    <property type="match status" value="1"/>
</dbReference>
<keyword evidence="5" id="KW-0479">Metal-binding</keyword>
<dbReference type="Gene3D" id="3.40.50.300">
    <property type="entry name" value="P-loop containing nucleotide triphosphate hydrolases"/>
    <property type="match status" value="1"/>
</dbReference>
<evidence type="ECO:0000256" key="6">
    <source>
        <dbReference type="ARBA" id="ARBA00022741"/>
    </source>
</evidence>
<evidence type="ECO:0000256" key="1">
    <source>
        <dbReference type="ARBA" id="ARBA00007587"/>
    </source>
</evidence>
<evidence type="ECO:0000256" key="8">
    <source>
        <dbReference type="ARBA" id="ARBA00022777"/>
    </source>
</evidence>
<dbReference type="EC" id="2.7.1.21" evidence="2 11"/>
<keyword evidence="9" id="KW-0862">Zinc</keyword>
<evidence type="ECO:0000259" key="13">
    <source>
        <dbReference type="PROSITE" id="PS50865"/>
    </source>
</evidence>
<dbReference type="Pfam" id="PF00265">
    <property type="entry name" value="TK"/>
    <property type="match status" value="1"/>
</dbReference>
<keyword evidence="10 11" id="KW-0067">ATP-binding</keyword>
<comment type="similarity">
    <text evidence="1 12">Belongs to the thymidine kinase family.</text>
</comment>
<evidence type="ECO:0000256" key="12">
    <source>
        <dbReference type="RuleBase" id="RU004165"/>
    </source>
</evidence>
<dbReference type="SUPFAM" id="SSF52540">
    <property type="entry name" value="P-loop containing nucleoside triphosphate hydrolases"/>
    <property type="match status" value="1"/>
</dbReference>
<dbReference type="SUPFAM" id="SSF144232">
    <property type="entry name" value="HIT/MYND zinc finger-like"/>
    <property type="match status" value="1"/>
</dbReference>
<dbReference type="Pfam" id="PF01753">
    <property type="entry name" value="zf-MYND"/>
    <property type="match status" value="1"/>
</dbReference>
<dbReference type="GO" id="GO:0005524">
    <property type="term" value="F:ATP binding"/>
    <property type="evidence" value="ECO:0007669"/>
    <property type="project" value="UniProtKB-KW"/>
</dbReference>
<dbReference type="GO" id="GO:0071897">
    <property type="term" value="P:DNA biosynthetic process"/>
    <property type="evidence" value="ECO:0007669"/>
    <property type="project" value="UniProtKB-KW"/>
</dbReference>
<dbReference type="GO" id="GO:0008270">
    <property type="term" value="F:zinc ion binding"/>
    <property type="evidence" value="ECO:0007669"/>
    <property type="project" value="UniProtKB-KW"/>
</dbReference>
<accession>A0A5J6VLW5</accession>
<proteinExistence type="inferred from homology"/>
<keyword evidence="3 11" id="KW-0237">DNA synthesis</keyword>
<dbReference type="GO" id="GO:0004797">
    <property type="term" value="F:thymidine kinase activity"/>
    <property type="evidence" value="ECO:0007669"/>
    <property type="project" value="UniProtKB-EC"/>
</dbReference>
<evidence type="ECO:0000256" key="10">
    <source>
        <dbReference type="ARBA" id="ARBA00022840"/>
    </source>
</evidence>
<dbReference type="PANTHER" id="PTHR11441">
    <property type="entry name" value="THYMIDINE KINASE"/>
    <property type="match status" value="1"/>
</dbReference>
<evidence type="ECO:0000256" key="9">
    <source>
        <dbReference type="ARBA" id="ARBA00022833"/>
    </source>
</evidence>
<dbReference type="InterPro" id="IPR002893">
    <property type="entry name" value="Znf_MYND"/>
</dbReference>
<feature type="domain" description="MYND-type" evidence="13">
    <location>
        <begin position="200"/>
        <end position="236"/>
    </location>
</feature>
<evidence type="ECO:0000256" key="3">
    <source>
        <dbReference type="ARBA" id="ARBA00022634"/>
    </source>
</evidence>
<sequence length="241" mass="27865">MISSGRLELYLGSMFSGKSSKLIHAYKKWSLCNYTPLVINYSEDTRYSPEANHIITHDQSKIPCIHNTSLRNIFQPLINNKTMSSETYNIILINEGQFFPDLYYWVHLLVNTYNKYVYVAALNADFQKKPFEQISLLIPEADIIEKLNAICSLCKDGTPALHSFRVSDSHDRILIGSNNYLPLCRTCYNAKMRSKMKPLCIICNIPAQFRCSTCENAYYCSMNCQKKDWNKHQEECIVNIN</sequence>
<evidence type="ECO:0000256" key="2">
    <source>
        <dbReference type="ARBA" id="ARBA00012118"/>
    </source>
</evidence>
<dbReference type="Gene3D" id="6.10.140.2220">
    <property type="match status" value="1"/>
</dbReference>
<reference evidence="14" key="1">
    <citation type="journal article" date="2019" name="Philos. Trans. R. Soc. Lond., B, Biol. Sci.">
        <title>Targeted metagenomic recovery of four divergent viruses reveals shared and distinctive characteristics of giant viruses of marine eukaryotes.</title>
        <authorList>
            <person name="Needham D.M."/>
            <person name="Poirier C."/>
            <person name="Hehenberger E."/>
            <person name="Jimenez V."/>
            <person name="Swalwell J.E."/>
            <person name="Santoro A.E."/>
            <person name="Worden A.Z."/>
        </authorList>
    </citation>
    <scope>NUCLEOTIDE SEQUENCE</scope>
    <source>
        <strain evidence="14">OPacV-421</strain>
    </source>
</reference>
<dbReference type="PROSITE" id="PS01360">
    <property type="entry name" value="ZF_MYND_1"/>
    <property type="match status" value="1"/>
</dbReference>
<evidence type="ECO:0000256" key="5">
    <source>
        <dbReference type="ARBA" id="ARBA00022723"/>
    </source>
</evidence>
<dbReference type="SUPFAM" id="SSF57716">
    <property type="entry name" value="Glucocorticoid receptor-like (DNA-binding domain)"/>
    <property type="match status" value="1"/>
</dbReference>
<protein>
    <recommendedName>
        <fullName evidence="2 11">Thymidine kinase</fullName>
        <ecNumber evidence="2 11">2.7.1.21</ecNumber>
    </recommendedName>
</protein>
<evidence type="ECO:0000256" key="4">
    <source>
        <dbReference type="ARBA" id="ARBA00022679"/>
    </source>
</evidence>
<comment type="catalytic activity">
    <reaction evidence="11">
        <text>thymidine + ATP = dTMP + ADP + H(+)</text>
        <dbReference type="Rhea" id="RHEA:19129"/>
        <dbReference type="ChEBI" id="CHEBI:15378"/>
        <dbReference type="ChEBI" id="CHEBI:17748"/>
        <dbReference type="ChEBI" id="CHEBI:30616"/>
        <dbReference type="ChEBI" id="CHEBI:63528"/>
        <dbReference type="ChEBI" id="CHEBI:456216"/>
        <dbReference type="EC" id="2.7.1.21"/>
    </reaction>
</comment>